<dbReference type="InterPro" id="IPR005534">
    <property type="entry name" value="Curli_assmbl/transp-comp_CsgG"/>
</dbReference>
<dbReference type="PANTHER" id="PTHR41164">
    <property type="entry name" value="CURLI PRODUCTION ASSEMBLY/TRANSPORT COMPONENT CSGG"/>
    <property type="match status" value="1"/>
</dbReference>
<dbReference type="eggNOG" id="COG1462">
    <property type="taxonomic scope" value="Bacteria"/>
</dbReference>
<protein>
    <submittedName>
        <fullName evidence="6">Curli polymer uncharacterized protein</fullName>
    </submittedName>
</protein>
<evidence type="ECO:0000313" key="6">
    <source>
        <dbReference type="EMBL" id="AFY29672.1"/>
    </source>
</evidence>
<dbReference type="Proteomes" id="UP000010388">
    <property type="component" value="Chromosome"/>
</dbReference>
<reference evidence="7" key="1">
    <citation type="journal article" date="2013" name="Proc. Natl. Acad. Sci. U.S.A.">
        <title>Improving the coverage of the cyanobacterial phylum using diversity-driven genome sequencing.</title>
        <authorList>
            <person name="Shih P.M."/>
            <person name="Wu D."/>
            <person name="Latifi A."/>
            <person name="Axen S.D."/>
            <person name="Fewer D.P."/>
            <person name="Talla E."/>
            <person name="Calteau A."/>
            <person name="Cai F."/>
            <person name="Tandeau de Marsac N."/>
            <person name="Rippka R."/>
            <person name="Herdman M."/>
            <person name="Sivonen K."/>
            <person name="Coursin T."/>
            <person name="Laurent T."/>
            <person name="Goodwin L."/>
            <person name="Nolan M."/>
            <person name="Davenport K.W."/>
            <person name="Han C.S."/>
            <person name="Rubin E.M."/>
            <person name="Eisen J.A."/>
            <person name="Woyke T."/>
            <person name="Gugger M."/>
            <person name="Kerfeld C.A."/>
        </authorList>
    </citation>
    <scope>NUCLEOTIDE SEQUENCE [LARGE SCALE GENOMIC DNA]</scope>
    <source>
        <strain evidence="7">ATCC 27147 / PCC 6307</strain>
    </source>
</reference>
<proteinExistence type="predicted"/>
<dbReference type="GO" id="GO:0030288">
    <property type="term" value="C:outer membrane-bounded periplasmic space"/>
    <property type="evidence" value="ECO:0007669"/>
    <property type="project" value="InterPro"/>
</dbReference>
<sequence length="297" mass="31506">MATSQIMRRRTLGGVARDLPRQLALGLSLGAVVTAVPAAALAQSRQPVARPTVSVPAFKNTVTQPTWWWQGPVADDLAAALANELQGTGTLQVVERRQLKDVLSEQELAELGIVRKGPDAARKGQMRGARYIVLGTVTSYETNVEQKQSGNSFGLLGFGKQNQQVETKDYVAIDIRVVDSSTGEVVGSRTVEGRASNTASASASGVSLLPAAGLALWLAPNMGRTGQALTGAAGTLNFGNNQSQAQRTPAGKAIRAALVDASEYVSCVLVPQGDCLARFEQQDQQRRQRTRGVLQLD</sequence>
<evidence type="ECO:0000256" key="3">
    <source>
        <dbReference type="ARBA" id="ARBA00023136"/>
    </source>
</evidence>
<evidence type="ECO:0000256" key="4">
    <source>
        <dbReference type="ARBA" id="ARBA00023139"/>
    </source>
</evidence>
<name>K9P8C8_CYAGP</name>
<dbReference type="EMBL" id="CP003495">
    <property type="protein sequence ID" value="AFY29672.1"/>
    <property type="molecule type" value="Genomic_DNA"/>
</dbReference>
<dbReference type="PANTHER" id="PTHR41164:SF1">
    <property type="entry name" value="CURLI PRODUCTION ASSEMBLY_TRANSPORT COMPONENT CSGG"/>
    <property type="match status" value="1"/>
</dbReference>
<keyword evidence="4" id="KW-0564">Palmitate</keyword>
<dbReference type="PATRIC" id="fig|292564.3.peg.2440"/>
<evidence type="ECO:0000256" key="2">
    <source>
        <dbReference type="ARBA" id="ARBA00022729"/>
    </source>
</evidence>
<evidence type="ECO:0000256" key="5">
    <source>
        <dbReference type="ARBA" id="ARBA00023288"/>
    </source>
</evidence>
<keyword evidence="3" id="KW-0472">Membrane</keyword>
<dbReference type="KEGG" id="cgc:Cyagr_2568"/>
<dbReference type="RefSeq" id="WP_015110110.1">
    <property type="nucleotide sequence ID" value="NC_019675.1"/>
</dbReference>
<dbReference type="OrthoDB" id="551031at2"/>
<gene>
    <name evidence="6" type="ordered locus">Cyagr_2568</name>
</gene>
<dbReference type="STRING" id="292564.Cyagr_2568"/>
<organism evidence="6 7">
    <name type="scientific">Cyanobium gracile (strain ATCC 27147 / PCC 6307)</name>
    <dbReference type="NCBI Taxonomy" id="292564"/>
    <lineage>
        <taxon>Bacteria</taxon>
        <taxon>Bacillati</taxon>
        <taxon>Cyanobacteriota</taxon>
        <taxon>Cyanophyceae</taxon>
        <taxon>Synechococcales</taxon>
        <taxon>Prochlorococcaceae</taxon>
        <taxon>Cyanobium</taxon>
    </lineage>
</organism>
<keyword evidence="2" id="KW-0732">Signal</keyword>
<dbReference type="Pfam" id="PF03783">
    <property type="entry name" value="CsgG"/>
    <property type="match status" value="1"/>
</dbReference>
<dbReference type="Gene3D" id="3.40.50.10610">
    <property type="entry name" value="ABC-type transport auxiliary lipoprotein component"/>
    <property type="match status" value="2"/>
</dbReference>
<dbReference type="AlphaFoldDB" id="K9P8C8"/>
<accession>K9P8C8</accession>
<keyword evidence="5" id="KW-0449">Lipoprotein</keyword>
<dbReference type="HOGENOM" id="CLU_1065309_0_0_3"/>
<keyword evidence="1" id="KW-1003">Cell membrane</keyword>
<evidence type="ECO:0000256" key="1">
    <source>
        <dbReference type="ARBA" id="ARBA00022475"/>
    </source>
</evidence>
<evidence type="ECO:0000313" key="7">
    <source>
        <dbReference type="Proteomes" id="UP000010388"/>
    </source>
</evidence>